<protein>
    <submittedName>
        <fullName evidence="2">Uncharacterized protein</fullName>
    </submittedName>
</protein>
<gene>
    <name evidence="2" type="ORF">UU93_C0006G0011</name>
</gene>
<name>A0A0G0Y734_9BACT</name>
<comment type="caution">
    <text evidence="2">The sequence shown here is derived from an EMBL/GenBank/DDBJ whole genome shotgun (WGS) entry which is preliminary data.</text>
</comment>
<dbReference type="Proteomes" id="UP000034160">
    <property type="component" value="Unassembled WGS sequence"/>
</dbReference>
<evidence type="ECO:0000256" key="1">
    <source>
        <dbReference type="SAM" id="Phobius"/>
    </source>
</evidence>
<keyword evidence="1" id="KW-0472">Membrane</keyword>
<reference evidence="2 3" key="1">
    <citation type="journal article" date="2015" name="Nature">
        <title>rRNA introns, odd ribosomes, and small enigmatic genomes across a large radiation of phyla.</title>
        <authorList>
            <person name="Brown C.T."/>
            <person name="Hug L.A."/>
            <person name="Thomas B.C."/>
            <person name="Sharon I."/>
            <person name="Castelle C.J."/>
            <person name="Singh A."/>
            <person name="Wilkins M.J."/>
            <person name="Williams K.H."/>
            <person name="Banfield J.F."/>
        </authorList>
    </citation>
    <scope>NUCLEOTIDE SEQUENCE [LARGE SCALE GENOMIC DNA]</scope>
</reference>
<keyword evidence="1" id="KW-0812">Transmembrane</keyword>
<proteinExistence type="predicted"/>
<organism evidence="2 3">
    <name type="scientific">Candidatus Amesbacteria bacterium GW2011_GWA2_42_12</name>
    <dbReference type="NCBI Taxonomy" id="1618356"/>
    <lineage>
        <taxon>Bacteria</taxon>
        <taxon>Candidatus Amesiibacteriota</taxon>
    </lineage>
</organism>
<evidence type="ECO:0000313" key="2">
    <source>
        <dbReference type="EMBL" id="KKS32532.1"/>
    </source>
</evidence>
<dbReference type="STRING" id="1618356.UU93_C0006G0011"/>
<keyword evidence="1" id="KW-1133">Transmembrane helix</keyword>
<accession>A0A0G0Y734</accession>
<dbReference type="AlphaFoldDB" id="A0A0G0Y734"/>
<feature type="transmembrane region" description="Helical" evidence="1">
    <location>
        <begin position="23"/>
        <end position="47"/>
    </location>
</feature>
<dbReference type="EMBL" id="LCCN01000006">
    <property type="protein sequence ID" value="KKS32532.1"/>
    <property type="molecule type" value="Genomic_DNA"/>
</dbReference>
<sequence>MEINLLPKNEKGSVGLDKYKSKVYFFSTTILILYVVVGAAVSGWWFFLNNKEVEGDGQISSLTTQVEKLADVELAVHQTEDRANFVSKSLADRKLANEALNILQTGPEISAWSYVEDGLQTVTISDLKLSEIETYTTLLKSQFPTIKIATATRKFIDNWEGVIDLK</sequence>
<evidence type="ECO:0000313" key="3">
    <source>
        <dbReference type="Proteomes" id="UP000034160"/>
    </source>
</evidence>